<keyword evidence="3" id="KW-1185">Reference proteome</keyword>
<feature type="compositionally biased region" description="Basic and acidic residues" evidence="1">
    <location>
        <begin position="23"/>
        <end position="32"/>
    </location>
</feature>
<feature type="region of interest" description="Disordered" evidence="1">
    <location>
        <begin position="1"/>
        <end position="116"/>
    </location>
</feature>
<feature type="compositionally biased region" description="Basic residues" evidence="1">
    <location>
        <begin position="1"/>
        <end position="22"/>
    </location>
</feature>
<feature type="compositionally biased region" description="Low complexity" evidence="1">
    <location>
        <begin position="34"/>
        <end position="45"/>
    </location>
</feature>
<protein>
    <recommendedName>
        <fullName evidence="4">Cellulase</fullName>
    </recommendedName>
</protein>
<reference evidence="2" key="1">
    <citation type="submission" date="2023-10" db="EMBL/GenBank/DDBJ databases">
        <authorList>
            <person name="Chen Y."/>
            <person name="Shah S."/>
            <person name="Dougan E. K."/>
            <person name="Thang M."/>
            <person name="Chan C."/>
        </authorList>
    </citation>
    <scope>NUCLEOTIDE SEQUENCE [LARGE SCALE GENOMIC DNA]</scope>
</reference>
<sequence length="402" mass="43876">MAGIRRKRPPGRLKRPPRRPRRGPQDGLEKGVRSHFGSSHFGSSHFDSRLETRVPTRQAPAAARSFARHARGQERVPAAPAPPRERLRARGDRPRAGAARAARAARSGRGGGAVGGRGGAGFAGCGLARGALHGGRDSCLSRGYNCRGCQQCERRGSQRDRSVLADGGVLRLANLPSAVLSLARSATRRTTIGARATKLATHTVCGRLTDGSRRTRQSGTARRFGRRARQLGRLAHCPSAALSQGRRCYKKNDYWFACNQFCNPNYMWMENGWVKTNETVWDCEVISIDSTDVSSDSDVSIAAGADVSADAASSSDVATASVCSPNGESCALTMCCADPDATCYKKNDYWFACNQTCDPNSMWMEDGWVKTDEAVWDCGEHIIDESEDSQTFWYWLLRLLSR</sequence>
<evidence type="ECO:0000256" key="1">
    <source>
        <dbReference type="SAM" id="MobiDB-lite"/>
    </source>
</evidence>
<accession>A0ABN9TUB7</accession>
<evidence type="ECO:0008006" key="4">
    <source>
        <dbReference type="Google" id="ProtNLM"/>
    </source>
</evidence>
<evidence type="ECO:0000313" key="2">
    <source>
        <dbReference type="EMBL" id="CAK0849477.1"/>
    </source>
</evidence>
<gene>
    <name evidence="2" type="ORF">PCOR1329_LOCUS42156</name>
</gene>
<comment type="caution">
    <text evidence="2">The sequence shown here is derived from an EMBL/GenBank/DDBJ whole genome shotgun (WGS) entry which is preliminary data.</text>
</comment>
<dbReference type="EMBL" id="CAUYUJ010015062">
    <property type="protein sequence ID" value="CAK0849477.1"/>
    <property type="molecule type" value="Genomic_DNA"/>
</dbReference>
<evidence type="ECO:0000313" key="3">
    <source>
        <dbReference type="Proteomes" id="UP001189429"/>
    </source>
</evidence>
<feature type="compositionally biased region" description="Basic and acidic residues" evidence="1">
    <location>
        <begin position="83"/>
        <end position="95"/>
    </location>
</feature>
<proteinExistence type="predicted"/>
<name>A0ABN9TUB7_9DINO</name>
<organism evidence="2 3">
    <name type="scientific">Prorocentrum cordatum</name>
    <dbReference type="NCBI Taxonomy" id="2364126"/>
    <lineage>
        <taxon>Eukaryota</taxon>
        <taxon>Sar</taxon>
        <taxon>Alveolata</taxon>
        <taxon>Dinophyceae</taxon>
        <taxon>Prorocentrales</taxon>
        <taxon>Prorocentraceae</taxon>
        <taxon>Prorocentrum</taxon>
    </lineage>
</organism>
<dbReference type="Proteomes" id="UP001189429">
    <property type="component" value="Unassembled WGS sequence"/>
</dbReference>
<feature type="compositionally biased region" description="Low complexity" evidence="1">
    <location>
        <begin position="96"/>
        <end position="107"/>
    </location>
</feature>